<feature type="transmembrane region" description="Helical" evidence="12">
    <location>
        <begin position="234"/>
        <end position="252"/>
    </location>
</feature>
<feature type="transmembrane region" description="Helical" evidence="12">
    <location>
        <begin position="70"/>
        <end position="87"/>
    </location>
</feature>
<name>A0A6G9AUF2_9BACT</name>
<dbReference type="EMBL" id="CP050063">
    <property type="protein sequence ID" value="QIP15956.1"/>
    <property type="molecule type" value="Genomic_DNA"/>
</dbReference>
<evidence type="ECO:0000313" key="15">
    <source>
        <dbReference type="Proteomes" id="UP000501802"/>
    </source>
</evidence>
<evidence type="ECO:0000256" key="2">
    <source>
        <dbReference type="ARBA" id="ARBA00007367"/>
    </source>
</evidence>
<evidence type="ECO:0000256" key="9">
    <source>
        <dbReference type="ARBA" id="ARBA00023065"/>
    </source>
</evidence>
<dbReference type="GO" id="GO:0015385">
    <property type="term" value="F:sodium:proton antiporter activity"/>
    <property type="evidence" value="ECO:0007669"/>
    <property type="project" value="InterPro"/>
</dbReference>
<feature type="transmembrane region" description="Helical" evidence="12">
    <location>
        <begin position="133"/>
        <end position="153"/>
    </location>
</feature>
<dbReference type="InterPro" id="IPR006153">
    <property type="entry name" value="Cation/H_exchanger_TM"/>
</dbReference>
<accession>A0A6G9AUF2</accession>
<dbReference type="KEGG" id="spib:G8759_26640"/>
<keyword evidence="10 12" id="KW-0472">Membrane</keyword>
<reference evidence="14 15" key="1">
    <citation type="submission" date="2020-03" db="EMBL/GenBank/DDBJ databases">
        <authorList>
            <person name="Kim M.K."/>
        </authorList>
    </citation>
    <scope>NUCLEOTIDE SEQUENCE [LARGE SCALE GENOMIC DNA]</scope>
    <source>
        <strain evidence="14 15">BT328</strain>
    </source>
</reference>
<dbReference type="PANTHER" id="PTHR10110:SF195">
    <property type="entry name" value="NA(+)_H(+) ANTIPORTER NHAS2"/>
    <property type="match status" value="1"/>
</dbReference>
<dbReference type="PANTHER" id="PTHR10110">
    <property type="entry name" value="SODIUM/HYDROGEN EXCHANGER"/>
    <property type="match status" value="1"/>
</dbReference>
<dbReference type="Gene3D" id="6.10.140.1330">
    <property type="match status" value="1"/>
</dbReference>
<dbReference type="AlphaFoldDB" id="A0A6G9AUF2"/>
<dbReference type="Proteomes" id="UP000501802">
    <property type="component" value="Chromosome"/>
</dbReference>
<keyword evidence="6 12" id="KW-0812">Transmembrane</keyword>
<evidence type="ECO:0000256" key="4">
    <source>
        <dbReference type="ARBA" id="ARBA00022449"/>
    </source>
</evidence>
<feature type="transmembrane region" description="Helical" evidence="12">
    <location>
        <begin position="294"/>
        <end position="313"/>
    </location>
</feature>
<dbReference type="Pfam" id="PF00999">
    <property type="entry name" value="Na_H_Exchanger"/>
    <property type="match status" value="1"/>
</dbReference>
<evidence type="ECO:0000259" key="13">
    <source>
        <dbReference type="Pfam" id="PF00999"/>
    </source>
</evidence>
<keyword evidence="4" id="KW-0050">Antiport</keyword>
<dbReference type="GO" id="GO:0098719">
    <property type="term" value="P:sodium ion import across plasma membrane"/>
    <property type="evidence" value="ECO:0007669"/>
    <property type="project" value="TreeGrafter"/>
</dbReference>
<feature type="transmembrane region" description="Helical" evidence="12">
    <location>
        <begin position="380"/>
        <end position="401"/>
    </location>
</feature>
<keyword evidence="3" id="KW-0813">Transport</keyword>
<evidence type="ECO:0000256" key="11">
    <source>
        <dbReference type="ARBA" id="ARBA00023201"/>
    </source>
</evidence>
<evidence type="ECO:0000313" key="14">
    <source>
        <dbReference type="EMBL" id="QIP15956.1"/>
    </source>
</evidence>
<feature type="transmembrane region" description="Helical" evidence="12">
    <location>
        <begin position="353"/>
        <end position="374"/>
    </location>
</feature>
<gene>
    <name evidence="14" type="ORF">G8759_26640</name>
</gene>
<protein>
    <submittedName>
        <fullName evidence="14">Sodium:proton antiporter</fullName>
    </submittedName>
</protein>
<feature type="domain" description="Cation/H+ exchanger transmembrane" evidence="13">
    <location>
        <begin position="13"/>
        <end position="405"/>
    </location>
</feature>
<evidence type="ECO:0000256" key="7">
    <source>
        <dbReference type="ARBA" id="ARBA00022989"/>
    </source>
</evidence>
<evidence type="ECO:0000256" key="6">
    <source>
        <dbReference type="ARBA" id="ARBA00022692"/>
    </source>
</evidence>
<organism evidence="14 15">
    <name type="scientific">Spirosoma aureum</name>
    <dbReference type="NCBI Taxonomy" id="2692134"/>
    <lineage>
        <taxon>Bacteria</taxon>
        <taxon>Pseudomonadati</taxon>
        <taxon>Bacteroidota</taxon>
        <taxon>Cytophagia</taxon>
        <taxon>Cytophagales</taxon>
        <taxon>Cytophagaceae</taxon>
        <taxon>Spirosoma</taxon>
    </lineage>
</organism>
<feature type="transmembrane region" description="Helical" evidence="12">
    <location>
        <begin position="199"/>
        <end position="222"/>
    </location>
</feature>
<evidence type="ECO:0000256" key="12">
    <source>
        <dbReference type="SAM" id="Phobius"/>
    </source>
</evidence>
<sequence length="414" mass="44729">MDIFTAASALVGISALLSYVNARFVRLPGTIGVVVLTLVLIVLVLIIGNVSSGFARMLIGITEQIDFSKTLLDVMLGFLLFAAALHFDLDDLKQQFRPVLILSTVGVLFSTALFGIGFYFLTNAFGFPVPLVYCFLFGALISPTDPVAVGAVLKDSPIPRRLETIITGESLFNDGVGLVLFISLQEVADPSVNFFLSDAILLFCREVFGGISIGLLMGFVAYRLIKVSDDFHTVVLLSLALVMILSVVANALHVSVPLAEVSAGLLLGSRLSGADKIDSPKFYLDRFWHLMDEILNTILFVMIGLQIVVLPFLNNYLLIGLATVVLAIVARSLSILLPYLLQFQLSRLKPGSLRILTWAGLRGGISVALALSLPDSPYRELILASCYCIVIFSIIGQGLTLKKVVNSVAKKQAS</sequence>
<dbReference type="RefSeq" id="WP_167215234.1">
    <property type="nucleotide sequence ID" value="NZ_CP050063.1"/>
</dbReference>
<dbReference type="GO" id="GO:0051453">
    <property type="term" value="P:regulation of intracellular pH"/>
    <property type="evidence" value="ECO:0007669"/>
    <property type="project" value="TreeGrafter"/>
</dbReference>
<dbReference type="GO" id="GO:0015386">
    <property type="term" value="F:potassium:proton antiporter activity"/>
    <property type="evidence" value="ECO:0007669"/>
    <property type="project" value="TreeGrafter"/>
</dbReference>
<evidence type="ECO:0000256" key="10">
    <source>
        <dbReference type="ARBA" id="ARBA00023136"/>
    </source>
</evidence>
<keyword evidence="8" id="KW-0915">Sodium</keyword>
<keyword evidence="11" id="KW-0739">Sodium transport</keyword>
<keyword evidence="9" id="KW-0406">Ion transport</keyword>
<evidence type="ECO:0000256" key="8">
    <source>
        <dbReference type="ARBA" id="ARBA00023053"/>
    </source>
</evidence>
<feature type="transmembrane region" description="Helical" evidence="12">
    <location>
        <begin position="32"/>
        <end position="58"/>
    </location>
</feature>
<dbReference type="InterPro" id="IPR018422">
    <property type="entry name" value="Cation/H_exchanger_CPA1"/>
</dbReference>
<comment type="similarity">
    <text evidence="2">Belongs to the monovalent cation:proton antiporter 1 (CPA1) transporter (TC 2.A.36) family.</text>
</comment>
<feature type="transmembrane region" description="Helical" evidence="12">
    <location>
        <begin position="319"/>
        <end position="341"/>
    </location>
</feature>
<feature type="transmembrane region" description="Helical" evidence="12">
    <location>
        <begin position="99"/>
        <end position="121"/>
    </location>
</feature>
<evidence type="ECO:0000256" key="1">
    <source>
        <dbReference type="ARBA" id="ARBA00004651"/>
    </source>
</evidence>
<evidence type="ECO:0000256" key="3">
    <source>
        <dbReference type="ARBA" id="ARBA00022448"/>
    </source>
</evidence>
<evidence type="ECO:0000256" key="5">
    <source>
        <dbReference type="ARBA" id="ARBA00022475"/>
    </source>
</evidence>
<keyword evidence="15" id="KW-1185">Reference proteome</keyword>
<keyword evidence="5" id="KW-1003">Cell membrane</keyword>
<proteinExistence type="inferred from homology"/>
<comment type="subcellular location">
    <subcellularLocation>
        <location evidence="1">Cell membrane</location>
        <topology evidence="1">Multi-pass membrane protein</topology>
    </subcellularLocation>
</comment>
<keyword evidence="7 12" id="KW-1133">Transmembrane helix</keyword>
<dbReference type="GO" id="GO:0005886">
    <property type="term" value="C:plasma membrane"/>
    <property type="evidence" value="ECO:0007669"/>
    <property type="project" value="UniProtKB-SubCell"/>
</dbReference>